<dbReference type="Gene3D" id="2.60.120.10">
    <property type="entry name" value="Jelly Rolls"/>
    <property type="match status" value="1"/>
</dbReference>
<gene>
    <name evidence="1" type="ORF">JI741_05775</name>
</gene>
<dbReference type="Proteomes" id="UP000613030">
    <property type="component" value="Unassembled WGS sequence"/>
</dbReference>
<accession>A0ABS1KMQ8</accession>
<comment type="caution">
    <text evidence="1">The sequence shown here is derived from an EMBL/GenBank/DDBJ whole genome shotgun (WGS) entry which is preliminary data.</text>
</comment>
<dbReference type="RefSeq" id="WP_202008038.1">
    <property type="nucleotide sequence ID" value="NZ_JAERRB010000001.1"/>
</dbReference>
<evidence type="ECO:0000313" key="2">
    <source>
        <dbReference type="Proteomes" id="UP000613030"/>
    </source>
</evidence>
<proteinExistence type="predicted"/>
<evidence type="ECO:0000313" key="1">
    <source>
        <dbReference type="EMBL" id="MBL0740716.1"/>
    </source>
</evidence>
<keyword evidence="2" id="KW-1185">Reference proteome</keyword>
<reference evidence="1 2" key="1">
    <citation type="submission" date="2021-01" db="EMBL/GenBank/DDBJ databases">
        <title>Chryseolinea sp. Jin1 Genome sequencing and assembly.</title>
        <authorList>
            <person name="Kim I."/>
        </authorList>
    </citation>
    <scope>NUCLEOTIDE SEQUENCE [LARGE SCALE GENOMIC DNA]</scope>
    <source>
        <strain evidence="1 2">Jin1</strain>
    </source>
</reference>
<sequence>MRSIQTNEYIERLRKFVKDCSGMRDEDFDLSVPYWQHKIYKKGEFFNEYKNVCKYLGFVLDGVFRIYRFHDQSGAEKNMFFFTKNQFMCSFKGFFSQNSCDYHTQSLIKSKILYIHHDSLQHLYKISPVWDRFGRVFAESSLLAVMTNTEAVMFKSPEERYRELVSVHPDIFNSVPLYHIASYLGIKGPSLSRIRKRIVTKENPVAVNTAVSVEPKKEFRF</sequence>
<dbReference type="InterPro" id="IPR014710">
    <property type="entry name" value="RmlC-like_jellyroll"/>
</dbReference>
<protein>
    <submittedName>
        <fullName evidence="1">Crp/Fnr family transcriptional regulator</fullName>
    </submittedName>
</protein>
<name>A0ABS1KMQ8_9BACT</name>
<dbReference type="EMBL" id="JAERRB010000001">
    <property type="protein sequence ID" value="MBL0740716.1"/>
    <property type="molecule type" value="Genomic_DNA"/>
</dbReference>
<organism evidence="1 2">
    <name type="scientific">Chryseolinea lacunae</name>
    <dbReference type="NCBI Taxonomy" id="2801331"/>
    <lineage>
        <taxon>Bacteria</taxon>
        <taxon>Pseudomonadati</taxon>
        <taxon>Bacteroidota</taxon>
        <taxon>Cytophagia</taxon>
        <taxon>Cytophagales</taxon>
        <taxon>Fulvivirgaceae</taxon>
        <taxon>Chryseolinea</taxon>
    </lineage>
</organism>
<dbReference type="SUPFAM" id="SSF51206">
    <property type="entry name" value="cAMP-binding domain-like"/>
    <property type="match status" value="1"/>
</dbReference>
<dbReference type="InterPro" id="IPR018490">
    <property type="entry name" value="cNMP-bd_dom_sf"/>
</dbReference>